<dbReference type="GO" id="GO:0004519">
    <property type="term" value="F:endonuclease activity"/>
    <property type="evidence" value="ECO:0007669"/>
    <property type="project" value="UniProtKB-KW"/>
</dbReference>
<reference evidence="7 8" key="1">
    <citation type="journal article" date="2016" name="Front. Microbiol.">
        <title>Microevolution Analysis of Bacillus coahuilensis Unveils Differences in Phosphorus Acquisition Strategies and Their Regulation.</title>
        <authorList>
            <person name="Gomez-Lunar Z."/>
            <person name="Hernandez-Gonzalez I."/>
            <person name="Rodriguez-Torres M.D."/>
            <person name="Souza V."/>
            <person name="Olmedo-Alvarez G."/>
        </authorList>
    </citation>
    <scope>NUCLEOTIDE SEQUENCE [LARGE SCALE GENOMIC DNA]</scope>
    <source>
        <strain evidence="8">p1.1.43</strain>
    </source>
</reference>
<dbReference type="GO" id="GO:0009411">
    <property type="term" value="P:response to UV"/>
    <property type="evidence" value="ECO:0007669"/>
    <property type="project" value="InterPro"/>
</dbReference>
<dbReference type="SUPFAM" id="SSF51658">
    <property type="entry name" value="Xylose isomerase-like"/>
    <property type="match status" value="1"/>
</dbReference>
<keyword evidence="3" id="KW-0227">DNA damage</keyword>
<evidence type="ECO:0000256" key="1">
    <source>
        <dbReference type="ARBA" id="ARBA00022722"/>
    </source>
</evidence>
<dbReference type="STRING" id="1150625.Q75_13695"/>
<dbReference type="Pfam" id="PF03851">
    <property type="entry name" value="UvdE"/>
    <property type="match status" value="1"/>
</dbReference>
<dbReference type="Gene3D" id="3.20.20.150">
    <property type="entry name" value="Divalent-metal-dependent TIM barrel enzymes"/>
    <property type="match status" value="1"/>
</dbReference>
<keyword evidence="1" id="KW-0540">Nuclease</keyword>
<evidence type="ECO:0000256" key="3">
    <source>
        <dbReference type="ARBA" id="ARBA00022763"/>
    </source>
</evidence>
<organism evidence="7 8">
    <name type="scientific">Bacillus coahuilensis p1.1.43</name>
    <dbReference type="NCBI Taxonomy" id="1150625"/>
    <lineage>
        <taxon>Bacteria</taxon>
        <taxon>Bacillati</taxon>
        <taxon>Bacillota</taxon>
        <taxon>Bacilli</taxon>
        <taxon>Bacillales</taxon>
        <taxon>Bacillaceae</taxon>
        <taxon>Bacillus</taxon>
    </lineage>
</organism>
<evidence type="ECO:0000256" key="6">
    <source>
        <dbReference type="ARBA" id="ARBA00023204"/>
    </source>
</evidence>
<dbReference type="PANTHER" id="PTHR31290:SF5">
    <property type="entry name" value="UV-DAMAGE ENDONUCLEASE"/>
    <property type="match status" value="1"/>
</dbReference>
<evidence type="ECO:0000256" key="2">
    <source>
        <dbReference type="ARBA" id="ARBA00022759"/>
    </source>
</evidence>
<dbReference type="PATRIC" id="fig|1150625.3.peg.2872"/>
<sequence>MGMIVRLGYVAMSLELQNASPSQTMTYKQFSSIKDRAAALRKLERIATSNLHNCLRLLKHNALHSIEFFRFSSKLIPLANHPDTKGWRYMSALKEPLNEIKEYLQQHPTMRVDFHPDHFVLLNSTDKDIMKNSLLTLQMHRQLLEGMGIDPTHRCVLHVGGGYDDKEKALEQFIHNWGFVPTNLQEMIILENDDTVFTLSETLYLCEKLGVPCVFDYHHHLANKEEDWTEHWDRVVNSWSKSPLPVKIHISSPRSPSEFRAHAEYVDVSMFFDFLDRIKDQTARVDCMIEAKGKDLALFQLIEDIKETRNVSWISQASFEY</sequence>
<keyword evidence="4" id="KW-0228">DNA excision</keyword>
<proteinExistence type="predicted"/>
<keyword evidence="2 7" id="KW-0255">Endonuclease</keyword>
<evidence type="ECO:0000313" key="8">
    <source>
        <dbReference type="Proteomes" id="UP000074108"/>
    </source>
</evidence>
<keyword evidence="8" id="KW-1185">Reference proteome</keyword>
<evidence type="ECO:0000313" key="7">
    <source>
        <dbReference type="EMBL" id="KUP04884.1"/>
    </source>
</evidence>
<dbReference type="InterPro" id="IPR004601">
    <property type="entry name" value="UvdE"/>
</dbReference>
<dbReference type="OrthoDB" id="9782576at2"/>
<dbReference type="PANTHER" id="PTHR31290">
    <property type="entry name" value="UV-DAMAGE ENDONUCLEASE"/>
    <property type="match status" value="1"/>
</dbReference>
<dbReference type="InterPro" id="IPR036237">
    <property type="entry name" value="Xyl_isomerase-like_sf"/>
</dbReference>
<keyword evidence="6" id="KW-0234">DNA repair</keyword>
<dbReference type="EMBL" id="LDYG01000046">
    <property type="protein sequence ID" value="KUP04884.1"/>
    <property type="molecule type" value="Genomic_DNA"/>
</dbReference>
<keyword evidence="5" id="KW-0378">Hydrolase</keyword>
<dbReference type="NCBIfam" id="TIGR00629">
    <property type="entry name" value="uvde"/>
    <property type="match status" value="1"/>
</dbReference>
<dbReference type="GO" id="GO:0006289">
    <property type="term" value="P:nucleotide-excision repair"/>
    <property type="evidence" value="ECO:0007669"/>
    <property type="project" value="InterPro"/>
</dbReference>
<evidence type="ECO:0000256" key="4">
    <source>
        <dbReference type="ARBA" id="ARBA00022769"/>
    </source>
</evidence>
<dbReference type="GO" id="GO:0016787">
    <property type="term" value="F:hydrolase activity"/>
    <property type="evidence" value="ECO:0007669"/>
    <property type="project" value="UniProtKB-KW"/>
</dbReference>
<dbReference type="AlphaFoldDB" id="A0A147K5H2"/>
<protein>
    <submittedName>
        <fullName evidence="7">UV damage repair endonuclease UvdE</fullName>
    </submittedName>
</protein>
<comment type="caution">
    <text evidence="7">The sequence shown here is derived from an EMBL/GenBank/DDBJ whole genome shotgun (WGS) entry which is preliminary data.</text>
</comment>
<gene>
    <name evidence="7" type="ORF">Q75_13695</name>
</gene>
<name>A0A147K5H2_9BACI</name>
<accession>A0A147K5H2</accession>
<evidence type="ECO:0000256" key="5">
    <source>
        <dbReference type="ARBA" id="ARBA00022801"/>
    </source>
</evidence>
<dbReference type="Proteomes" id="UP000074108">
    <property type="component" value="Unassembled WGS sequence"/>
</dbReference>